<name>A0A2U3AEJ0_9BACL</name>
<comment type="caution">
    <text evidence="3">The sequence shown here is derived from an EMBL/GenBank/DDBJ whole genome shotgun (WGS) entry which is preliminary data.</text>
</comment>
<evidence type="ECO:0000313" key="5">
    <source>
        <dbReference type="Proteomes" id="UP000254330"/>
    </source>
</evidence>
<evidence type="ECO:0000313" key="4">
    <source>
        <dbReference type="EMBL" id="TDR40979.1"/>
    </source>
</evidence>
<keyword evidence="2" id="KW-0472">Membrane</keyword>
<reference evidence="3 5" key="1">
    <citation type="submission" date="2018-06" db="EMBL/GenBank/DDBJ databases">
        <authorList>
            <consortium name="Pathogen Informatics"/>
            <person name="Doyle S."/>
        </authorList>
    </citation>
    <scope>NUCLEOTIDE SEQUENCE [LARGE SCALE GENOMIC DNA]</scope>
    <source>
        <strain evidence="3 5">NCTC10597</strain>
    </source>
</reference>
<evidence type="ECO:0000313" key="3">
    <source>
        <dbReference type="EMBL" id="STX09811.1"/>
    </source>
</evidence>
<feature type="transmembrane region" description="Helical" evidence="2">
    <location>
        <begin position="49"/>
        <end position="69"/>
    </location>
</feature>
<dbReference type="EMBL" id="UGNP01000001">
    <property type="protein sequence ID" value="STX09811.1"/>
    <property type="molecule type" value="Genomic_DNA"/>
</dbReference>
<evidence type="ECO:0000256" key="2">
    <source>
        <dbReference type="SAM" id="Phobius"/>
    </source>
</evidence>
<feature type="transmembrane region" description="Helical" evidence="2">
    <location>
        <begin position="28"/>
        <end position="43"/>
    </location>
</feature>
<evidence type="ECO:0000256" key="1">
    <source>
        <dbReference type="SAM" id="MobiDB-lite"/>
    </source>
</evidence>
<dbReference type="Proteomes" id="UP000254330">
    <property type="component" value="Unassembled WGS sequence"/>
</dbReference>
<dbReference type="EMBL" id="SNZG01000007">
    <property type="protein sequence ID" value="TDR40979.1"/>
    <property type="molecule type" value="Genomic_DNA"/>
</dbReference>
<keyword evidence="6" id="KW-1185">Reference proteome</keyword>
<proteinExistence type="predicted"/>
<dbReference type="AlphaFoldDB" id="A0A2U3AEJ0"/>
<keyword evidence="2" id="KW-0812">Transmembrane</keyword>
<dbReference type="Proteomes" id="UP000294641">
    <property type="component" value="Unassembled WGS sequence"/>
</dbReference>
<accession>A0A2U3AEJ0</accession>
<keyword evidence="2" id="KW-1133">Transmembrane helix</keyword>
<dbReference type="RefSeq" id="WP_109349068.1">
    <property type="nucleotide sequence ID" value="NZ_BJUE01000008.1"/>
</dbReference>
<reference evidence="4 6" key="2">
    <citation type="submission" date="2019-03" db="EMBL/GenBank/DDBJ databases">
        <title>Genomic Encyclopedia of Type Strains, Phase IV (KMG-IV): sequencing the most valuable type-strain genomes for metagenomic binning, comparative biology and taxonomic classification.</title>
        <authorList>
            <person name="Goeker M."/>
        </authorList>
    </citation>
    <scope>NUCLEOTIDE SEQUENCE [LARGE SCALE GENOMIC DNA]</scope>
    <source>
        <strain evidence="4 6">DSM 20580</strain>
    </source>
</reference>
<sequence>MEYIKVIALFLFIFFLILQIWMGQRAKVIAYFFFIISAAMYVMNFKWELWQQFAAIIGILAIVLGSLYFEMKVKNNEATTEKPENQKTFSDRNKRK</sequence>
<feature type="transmembrane region" description="Helical" evidence="2">
    <location>
        <begin position="6"/>
        <end position="21"/>
    </location>
</feature>
<feature type="region of interest" description="Disordered" evidence="1">
    <location>
        <begin position="77"/>
        <end position="96"/>
    </location>
</feature>
<organism evidence="3 5">
    <name type="scientific">Kurthia zopfii</name>
    <dbReference type="NCBI Taxonomy" id="1650"/>
    <lineage>
        <taxon>Bacteria</taxon>
        <taxon>Bacillati</taxon>
        <taxon>Bacillota</taxon>
        <taxon>Bacilli</taxon>
        <taxon>Bacillales</taxon>
        <taxon>Caryophanaceae</taxon>
        <taxon>Kurthia</taxon>
    </lineage>
</organism>
<dbReference type="OrthoDB" id="9995392at2"/>
<evidence type="ECO:0000313" key="6">
    <source>
        <dbReference type="Proteomes" id="UP000294641"/>
    </source>
</evidence>
<gene>
    <name evidence="4" type="ORF">DFR61_10799</name>
    <name evidence="3" type="ORF">NCTC10597_01513</name>
</gene>
<protein>
    <submittedName>
        <fullName evidence="3">Uncharacterized protein</fullName>
    </submittedName>
</protein>